<dbReference type="AlphaFoldDB" id="A0A5M6CJ36"/>
<dbReference type="InterPro" id="IPR013783">
    <property type="entry name" value="Ig-like_fold"/>
</dbReference>
<name>A0A5M6CJ36_9BACT</name>
<proteinExistence type="predicted"/>
<dbReference type="Proteomes" id="UP000323632">
    <property type="component" value="Unassembled WGS sequence"/>
</dbReference>
<comment type="caution">
    <text evidence="2">The sequence shown here is derived from an EMBL/GenBank/DDBJ whole genome shotgun (WGS) entry which is preliminary data.</text>
</comment>
<evidence type="ECO:0000313" key="2">
    <source>
        <dbReference type="EMBL" id="KAA5534470.1"/>
    </source>
</evidence>
<dbReference type="InterPro" id="IPR026444">
    <property type="entry name" value="Secre_tail"/>
</dbReference>
<dbReference type="Gene3D" id="2.60.40.10">
    <property type="entry name" value="Immunoglobulins"/>
    <property type="match status" value="1"/>
</dbReference>
<evidence type="ECO:0000259" key="1">
    <source>
        <dbReference type="Pfam" id="PF18962"/>
    </source>
</evidence>
<feature type="domain" description="Secretion system C-terminal sorting" evidence="1">
    <location>
        <begin position="310"/>
        <end position="379"/>
    </location>
</feature>
<gene>
    <name evidence="2" type="ORF">F0919_07555</name>
</gene>
<protein>
    <submittedName>
        <fullName evidence="2">T9SS type A sorting domain-containing protein</fullName>
    </submittedName>
</protein>
<dbReference type="RefSeq" id="WP_150032151.1">
    <property type="nucleotide sequence ID" value="NZ_VWSH01000002.1"/>
</dbReference>
<accession>A0A5M6CJ36</accession>
<reference evidence="2 3" key="1">
    <citation type="submission" date="2019-09" db="EMBL/GenBank/DDBJ databases">
        <title>Genome sequence and assembly of Taibaiella sp.</title>
        <authorList>
            <person name="Chhetri G."/>
        </authorList>
    </citation>
    <scope>NUCLEOTIDE SEQUENCE [LARGE SCALE GENOMIC DNA]</scope>
    <source>
        <strain evidence="2 3">KVB11</strain>
    </source>
</reference>
<dbReference type="NCBIfam" id="TIGR04183">
    <property type="entry name" value="Por_Secre_tail"/>
    <property type="match status" value="1"/>
</dbReference>
<dbReference type="Pfam" id="PF18962">
    <property type="entry name" value="Por_Secre_tail"/>
    <property type="match status" value="1"/>
</dbReference>
<organism evidence="2 3">
    <name type="scientific">Taibaiella lutea</name>
    <dbReference type="NCBI Taxonomy" id="2608001"/>
    <lineage>
        <taxon>Bacteria</taxon>
        <taxon>Pseudomonadati</taxon>
        <taxon>Bacteroidota</taxon>
        <taxon>Chitinophagia</taxon>
        <taxon>Chitinophagales</taxon>
        <taxon>Chitinophagaceae</taxon>
        <taxon>Taibaiella</taxon>
    </lineage>
</organism>
<keyword evidence="3" id="KW-1185">Reference proteome</keyword>
<evidence type="ECO:0000313" key="3">
    <source>
        <dbReference type="Proteomes" id="UP000323632"/>
    </source>
</evidence>
<sequence length="382" mass="40460">MNKKFYFQNLTKRIVLTVIVTVAAITMGFGQISISNSNPQVTNFNGWNGTMPSGWVLGGPSAATTYRGTSATSTGGSYAIPNSGFGYLPSSAASPLTVTATYQNNTGAVITSLRLSYVAYSITSSTRTPAWAVASSLGSVSGLNWAYNSTVTAGSPDSLGIVLTGLNIANGASFTLAFASDRGGGGGSSPMIGMNRVTITNLSTPLFIRLNEFSVVNHGNTNNLSWKTATEESGDRFEIERSINGKNFDKISTMDAKGSAPSVYGFIDQSPVSGTNYYRLKFMNSDGSVFYSNIVSANVSENRELSISAYPNPVTDKLNIAVSGDVSAATEILLLDGSGRTCYKETVTKPGIITINTLQFASGVYFIRYSNGKEQKVIKVKK</sequence>
<dbReference type="EMBL" id="VWSH01000002">
    <property type="protein sequence ID" value="KAA5534470.1"/>
    <property type="molecule type" value="Genomic_DNA"/>
</dbReference>